<accession>A0ACB0YPJ0</accession>
<comment type="caution">
    <text evidence="1">The sequence shown here is derived from an EMBL/GenBank/DDBJ whole genome shotgun (WGS) entry which is preliminary data.</text>
</comment>
<organism evidence="1 2">
    <name type="scientific">Meloidogyne enterolobii</name>
    <name type="common">Root-knot nematode worm</name>
    <name type="synonym">Meloidogyne mayaguensis</name>
    <dbReference type="NCBI Taxonomy" id="390850"/>
    <lineage>
        <taxon>Eukaryota</taxon>
        <taxon>Metazoa</taxon>
        <taxon>Ecdysozoa</taxon>
        <taxon>Nematoda</taxon>
        <taxon>Chromadorea</taxon>
        <taxon>Rhabditida</taxon>
        <taxon>Tylenchina</taxon>
        <taxon>Tylenchomorpha</taxon>
        <taxon>Tylenchoidea</taxon>
        <taxon>Meloidogynidae</taxon>
        <taxon>Meloidogyninae</taxon>
        <taxon>Meloidogyne</taxon>
    </lineage>
</organism>
<evidence type="ECO:0000313" key="1">
    <source>
        <dbReference type="EMBL" id="CAK5055979.1"/>
    </source>
</evidence>
<proteinExistence type="predicted"/>
<protein>
    <submittedName>
        <fullName evidence="1">Uncharacterized protein</fullName>
    </submittedName>
</protein>
<sequence>MFRYVLPGAPNFTVETFAITRFGSFRKRPEHEKKFVDAIKNFVNSGNVKGGGGITTIESNSATTTTSTSAAKNCGIWSSSNEGLLWMMAEELKQLNFEDREKFF</sequence>
<gene>
    <name evidence="1" type="ORF">MENTE1834_LOCUS14783</name>
</gene>
<dbReference type="EMBL" id="CAVMJV010000016">
    <property type="protein sequence ID" value="CAK5055979.1"/>
    <property type="molecule type" value="Genomic_DNA"/>
</dbReference>
<reference evidence="1" key="1">
    <citation type="submission" date="2023-11" db="EMBL/GenBank/DDBJ databases">
        <authorList>
            <person name="Poullet M."/>
        </authorList>
    </citation>
    <scope>NUCLEOTIDE SEQUENCE</scope>
    <source>
        <strain evidence="1">E1834</strain>
    </source>
</reference>
<name>A0ACB0YPJ0_MELEN</name>
<keyword evidence="2" id="KW-1185">Reference proteome</keyword>
<evidence type="ECO:0000313" key="2">
    <source>
        <dbReference type="Proteomes" id="UP001497535"/>
    </source>
</evidence>
<dbReference type="Proteomes" id="UP001497535">
    <property type="component" value="Unassembled WGS sequence"/>
</dbReference>